<keyword evidence="1" id="KW-1133">Transmembrane helix</keyword>
<sequence length="150" mass="16551">MANKSYTQPAQLDKYSFLWSQTRLVIAAIALFIGGVPPVLAFNPFGALYGLISPLLTLSWIISGVASVYLLYRWSTNRQMLFGGKTQMDLIAFFVSVVSGLNLGITGLLGTNIGMTISSNQFVFFIVGVIYLGAFVHLFRRWNALGQKIF</sequence>
<feature type="transmembrane region" description="Helical" evidence="1">
    <location>
        <begin position="48"/>
        <end position="70"/>
    </location>
</feature>
<feature type="transmembrane region" description="Helical" evidence="1">
    <location>
        <begin position="122"/>
        <end position="139"/>
    </location>
</feature>
<gene>
    <name evidence="2" type="ORF">A3A24_00840</name>
</gene>
<dbReference type="AlphaFoldDB" id="A0A1G1YMX5"/>
<keyword evidence="1" id="KW-0472">Membrane</keyword>
<proteinExistence type="predicted"/>
<evidence type="ECO:0000313" key="3">
    <source>
        <dbReference type="Proteomes" id="UP000176512"/>
    </source>
</evidence>
<feature type="transmembrane region" description="Helical" evidence="1">
    <location>
        <begin position="24"/>
        <end position="42"/>
    </location>
</feature>
<evidence type="ECO:0000256" key="1">
    <source>
        <dbReference type="SAM" id="Phobius"/>
    </source>
</evidence>
<evidence type="ECO:0000313" key="2">
    <source>
        <dbReference type="EMBL" id="OGY53705.1"/>
    </source>
</evidence>
<feature type="transmembrane region" description="Helical" evidence="1">
    <location>
        <begin position="90"/>
        <end position="110"/>
    </location>
</feature>
<reference evidence="2 3" key="1">
    <citation type="journal article" date="2016" name="Nat. Commun.">
        <title>Thousands of microbial genomes shed light on interconnected biogeochemical processes in an aquifer system.</title>
        <authorList>
            <person name="Anantharaman K."/>
            <person name="Brown C.T."/>
            <person name="Hug L.A."/>
            <person name="Sharon I."/>
            <person name="Castelle C.J."/>
            <person name="Probst A.J."/>
            <person name="Thomas B.C."/>
            <person name="Singh A."/>
            <person name="Wilkins M.J."/>
            <person name="Karaoz U."/>
            <person name="Brodie E.L."/>
            <person name="Williams K.H."/>
            <person name="Hubbard S.S."/>
            <person name="Banfield J.F."/>
        </authorList>
    </citation>
    <scope>NUCLEOTIDE SEQUENCE [LARGE SCALE GENOMIC DNA]</scope>
</reference>
<dbReference type="EMBL" id="MHIP01000049">
    <property type="protein sequence ID" value="OGY53705.1"/>
    <property type="molecule type" value="Genomic_DNA"/>
</dbReference>
<organism evidence="2 3">
    <name type="scientific">Candidatus Buchananbacteria bacterium RIFCSPLOWO2_01_FULL_46_12</name>
    <dbReference type="NCBI Taxonomy" id="1797546"/>
    <lineage>
        <taxon>Bacteria</taxon>
        <taxon>Candidatus Buchananiibacteriota</taxon>
    </lineage>
</organism>
<dbReference type="Proteomes" id="UP000176512">
    <property type="component" value="Unassembled WGS sequence"/>
</dbReference>
<comment type="caution">
    <text evidence="2">The sequence shown here is derived from an EMBL/GenBank/DDBJ whole genome shotgun (WGS) entry which is preliminary data.</text>
</comment>
<name>A0A1G1YMX5_9BACT</name>
<accession>A0A1G1YMX5</accession>
<protein>
    <submittedName>
        <fullName evidence="2">Uncharacterized protein</fullName>
    </submittedName>
</protein>
<keyword evidence="1" id="KW-0812">Transmembrane</keyword>